<proteinExistence type="predicted"/>
<dbReference type="Pfam" id="PF06634">
    <property type="entry name" value="DUF1156"/>
    <property type="match status" value="1"/>
</dbReference>
<feature type="domain" description="DUF1156" evidence="1">
    <location>
        <begin position="19"/>
        <end position="78"/>
    </location>
</feature>
<dbReference type="NCBIfam" id="NF042963">
    <property type="entry name" value="DUF1156_antiphage"/>
    <property type="match status" value="1"/>
</dbReference>
<sequence>MALVPFEWKDKPALIEHLFPVQKISAESYKEQMAGSGKTLTALGSYWKGRKPLILNKACILGSLLPASEDRLKDLEIFELLMGMDLGSMKKRLEEKLPTSKRNTIDQLLVLPYNEQVKNAKRPEEVGEHLFLHVWDRVNKHLGTSATSFPDLIKQMGIARFGRRPKFADVFSGSGQIPFEAARLGCDVYASDLNPIACMLTWSGLNIVGASNEKRAELHNAQKKKVKQVQKEIDVLDVETDGNGWRAKAYLYCVEVKCPESGWMVPLIPSLIISRGYGVIGDLIPVPEEKRYNIVVKYVKNKEEIDEADNGTVQGGEVVHSPNGSTTYRTKISTIRGDYREGKKNKNRLRMWEKTDFSPRPDDIFQERLYAVMWMRPRQSGRGDIYEFRSVTDEDLAREKKVIDYVREHLEEWQEKGYIPDMVIEKGYNTDQPIRERGWTHWHHLFNPRQLLVGALFRKRLEAYEYPQFGRILDYNAKLCRWSSYPGPGRAGKTQNVFYNQALNTIYSYGCRGSEWLEEFFTADNFKSFPCQFETRVNSHPAQELEVENDIYVTDPPYGDAVKYEEITEFFIAWLRKNPPKEFEQWNWDSRRSLAIKGEDEGFRQGMVAAYRKMAQKMPDNGIQVLMFTHQSGAIWADMANIIWASGLQVTAAWYVVTETDSALRQGANVKGTIILILRKRHQEIETFRDDLGWEIEDAVREQVESLIGLDKKVRDQGSEGLYTDVDLQMAGYAAALKVLTAYSRIDGKDMVTEAEAPRQKSKKTFVDELIEFAVQTAVQFLVPVGFERGEWQKLQAVERFYLKMAEMEHLGAKTLDNYQNFAKAFKVYQFDQLMSDSSKANSARLKLSTEFKSSIMSGDAEIAGTPLRALLYALFELSKEVEVDDVLLHLMENCPNYLTNKTLLAKMADYLAEKREGIRGTISFKPEVEASCARVLAESIRNQRL</sequence>
<dbReference type="RefSeq" id="WP_153736959.1">
    <property type="nucleotide sequence ID" value="NZ_WJNG01000008.1"/>
</dbReference>
<dbReference type="Proteomes" id="UP000799092">
    <property type="component" value="Unassembled WGS sequence"/>
</dbReference>
<dbReference type="Gene3D" id="3.40.50.150">
    <property type="entry name" value="Vaccinia Virus protein VP39"/>
    <property type="match status" value="1"/>
</dbReference>
<gene>
    <name evidence="2" type="ORF">GH741_11635</name>
</gene>
<evidence type="ECO:0000313" key="2">
    <source>
        <dbReference type="EMBL" id="MRH43330.1"/>
    </source>
</evidence>
<dbReference type="InterPro" id="IPR029063">
    <property type="entry name" value="SAM-dependent_MTases_sf"/>
</dbReference>
<evidence type="ECO:0000313" key="3">
    <source>
        <dbReference type="Proteomes" id="UP000799092"/>
    </source>
</evidence>
<reference evidence="2" key="1">
    <citation type="submission" date="2019-11" db="EMBL/GenBank/DDBJ databases">
        <authorList>
            <person name="Li J."/>
        </authorList>
    </citation>
    <scope>NUCLEOTIDE SEQUENCE</scope>
    <source>
        <strain evidence="2">B6B</strain>
    </source>
</reference>
<comment type="caution">
    <text evidence="2">The sequence shown here is derived from an EMBL/GenBank/DDBJ whole genome shotgun (WGS) entry which is preliminary data.</text>
</comment>
<dbReference type="AlphaFoldDB" id="A0A6A8DDL3"/>
<dbReference type="OrthoDB" id="9800801at2"/>
<dbReference type="SUPFAM" id="SSF53335">
    <property type="entry name" value="S-adenosyl-L-methionine-dependent methyltransferases"/>
    <property type="match status" value="2"/>
</dbReference>
<keyword evidence="3" id="KW-1185">Reference proteome</keyword>
<evidence type="ECO:0000259" key="1">
    <source>
        <dbReference type="Pfam" id="PF06634"/>
    </source>
</evidence>
<accession>A0A6A8DDL3</accession>
<organism evidence="2 3">
    <name type="scientific">Aquibacillus halophilus</name>
    <dbReference type="NCBI Taxonomy" id="930132"/>
    <lineage>
        <taxon>Bacteria</taxon>
        <taxon>Bacillati</taxon>
        <taxon>Bacillota</taxon>
        <taxon>Bacilli</taxon>
        <taxon>Bacillales</taxon>
        <taxon>Bacillaceae</taxon>
        <taxon>Aquibacillus</taxon>
    </lineage>
</organism>
<name>A0A6A8DDL3_9BACI</name>
<dbReference type="InterPro" id="IPR049953">
    <property type="entry name" value="Antiphage_assoc"/>
</dbReference>
<protein>
    <submittedName>
        <fullName evidence="2">DUF1156 domain-containing protein</fullName>
    </submittedName>
</protein>
<dbReference type="InterPro" id="IPR009537">
    <property type="entry name" value="DUF1156"/>
</dbReference>
<dbReference type="EMBL" id="WJNG01000008">
    <property type="protein sequence ID" value="MRH43330.1"/>
    <property type="molecule type" value="Genomic_DNA"/>
</dbReference>